<sequence length="182" mass="21212">MARKARMSKGKTMKPNFFVFCEGETEVTYIKYLRSLYHVPIQIIPKKSDSNISGKYIENCKRDYVTTKNDVTFLMFDLDVDGMLERLQKIKDAILLVSNPCIELWFLLHYDYYCSALDTSVCIDRLLEKSAKYKKGVLLPCEKEVLAHKIDEAVKRAKRLGVYINPSTTIYRLIELIENYDT</sequence>
<dbReference type="EMBL" id="JAQMPJ010000001">
    <property type="protein sequence ID" value="MDB9003436.1"/>
    <property type="molecule type" value="Genomic_DNA"/>
</dbReference>
<organism evidence="2">
    <name type="scientific">Parabacteroides distasonis</name>
    <dbReference type="NCBI Taxonomy" id="823"/>
    <lineage>
        <taxon>Bacteria</taxon>
        <taxon>Pseudomonadati</taxon>
        <taxon>Bacteroidota</taxon>
        <taxon>Bacteroidia</taxon>
        <taxon>Bacteroidales</taxon>
        <taxon>Tannerellaceae</taxon>
        <taxon>Parabacteroides</taxon>
    </lineage>
</organism>
<reference evidence="2" key="1">
    <citation type="submission" date="2019-11" db="EMBL/GenBank/DDBJ databases">
        <authorList>
            <person name="Feng L."/>
        </authorList>
    </citation>
    <scope>NUCLEOTIDE SEQUENCE</scope>
    <source>
        <strain evidence="2">PdistasonisLFYP31</strain>
    </source>
</reference>
<evidence type="ECO:0000313" key="2">
    <source>
        <dbReference type="EMBL" id="VYU25769.1"/>
    </source>
</evidence>
<dbReference type="RefSeq" id="WP_009017915.1">
    <property type="nucleotide sequence ID" value="NZ_CACRUW010000012.1"/>
</dbReference>
<name>A0A6N3DFA0_PARDI</name>
<reference evidence="1" key="2">
    <citation type="submission" date="2023-01" db="EMBL/GenBank/DDBJ databases">
        <title>Human gut microbiome strain richness.</title>
        <authorList>
            <person name="Chen-Liaw A."/>
        </authorList>
    </citation>
    <scope>NUCLEOTIDE SEQUENCE</scope>
    <source>
        <strain evidence="1">RTP21484st1_E5_RTP21484_190118</strain>
    </source>
</reference>
<evidence type="ECO:0000313" key="1">
    <source>
        <dbReference type="EMBL" id="MDB9003436.1"/>
    </source>
</evidence>
<dbReference type="InterPro" id="IPR025591">
    <property type="entry name" value="RloB"/>
</dbReference>
<accession>A0A6N3DFA0</accession>
<gene>
    <name evidence="2" type="ORF">PDLFYP31_00376</name>
    <name evidence="1" type="ORF">PN599_00270</name>
</gene>
<dbReference type="Pfam" id="PF13707">
    <property type="entry name" value="RloB"/>
    <property type="match status" value="1"/>
</dbReference>
<dbReference type="AlphaFoldDB" id="A0A6N3DFA0"/>
<dbReference type="EMBL" id="CACRUW010000012">
    <property type="protein sequence ID" value="VYU25769.1"/>
    <property type="molecule type" value="Genomic_DNA"/>
</dbReference>
<proteinExistence type="predicted"/>
<protein>
    <submittedName>
        <fullName evidence="1">RloB family protein</fullName>
    </submittedName>
</protein>
<dbReference type="Proteomes" id="UP001210126">
    <property type="component" value="Unassembled WGS sequence"/>
</dbReference>